<dbReference type="Pfam" id="PF03315">
    <property type="entry name" value="SDH_beta"/>
    <property type="match status" value="1"/>
</dbReference>
<evidence type="ECO:0000256" key="10">
    <source>
        <dbReference type="ARBA" id="ARBA00049406"/>
    </source>
</evidence>
<evidence type="ECO:0000313" key="14">
    <source>
        <dbReference type="EMBL" id="RIE00459.1"/>
    </source>
</evidence>
<evidence type="ECO:0000256" key="4">
    <source>
        <dbReference type="ARBA" id="ARBA00022432"/>
    </source>
</evidence>
<keyword evidence="4 11" id="KW-0312">Gluconeogenesis</keyword>
<evidence type="ECO:0000256" key="3">
    <source>
        <dbReference type="ARBA" id="ARBA00008636"/>
    </source>
</evidence>
<dbReference type="PIRSF" id="PIRSF036692">
    <property type="entry name" value="SDH_B"/>
    <property type="match status" value="1"/>
</dbReference>
<evidence type="ECO:0000256" key="6">
    <source>
        <dbReference type="ARBA" id="ARBA00022723"/>
    </source>
</evidence>
<dbReference type="InterPro" id="IPR051318">
    <property type="entry name" value="Fe-S_L-Ser"/>
</dbReference>
<comment type="catalytic activity">
    <reaction evidence="10 11 12">
        <text>L-serine = pyruvate + NH4(+)</text>
        <dbReference type="Rhea" id="RHEA:19169"/>
        <dbReference type="ChEBI" id="CHEBI:15361"/>
        <dbReference type="ChEBI" id="CHEBI:28938"/>
        <dbReference type="ChEBI" id="CHEBI:33384"/>
        <dbReference type="EC" id="4.3.1.17"/>
    </reaction>
</comment>
<comment type="pathway">
    <text evidence="2 11">Carbohydrate biosynthesis; gluconeogenesis.</text>
</comment>
<name>A0A398CH87_9BACL</name>
<comment type="caution">
    <text evidence="14">The sequence shown here is derived from an EMBL/GenBank/DDBJ whole genome shotgun (WGS) entry which is preliminary data.</text>
</comment>
<organism evidence="14 15">
    <name type="scientific">Cohnella faecalis</name>
    <dbReference type="NCBI Taxonomy" id="2315694"/>
    <lineage>
        <taxon>Bacteria</taxon>
        <taxon>Bacillati</taxon>
        <taxon>Bacillota</taxon>
        <taxon>Bacilli</taxon>
        <taxon>Bacillales</taxon>
        <taxon>Paenibacillaceae</taxon>
        <taxon>Cohnella</taxon>
    </lineage>
</organism>
<evidence type="ECO:0000256" key="2">
    <source>
        <dbReference type="ARBA" id="ARBA00004742"/>
    </source>
</evidence>
<evidence type="ECO:0000256" key="8">
    <source>
        <dbReference type="ARBA" id="ARBA00023014"/>
    </source>
</evidence>
<dbReference type="PANTHER" id="PTHR30182">
    <property type="entry name" value="L-SERINE DEHYDRATASE"/>
    <property type="match status" value="1"/>
</dbReference>
<evidence type="ECO:0000256" key="1">
    <source>
        <dbReference type="ARBA" id="ARBA00001966"/>
    </source>
</evidence>
<gene>
    <name evidence="14" type="primary">sdaAB</name>
    <name evidence="14" type="ORF">D3H35_28410</name>
</gene>
<dbReference type="CDD" id="cd04879">
    <property type="entry name" value="ACT_3PGDH-like"/>
    <property type="match status" value="1"/>
</dbReference>
<feature type="domain" description="ACT" evidence="13">
    <location>
        <begin position="148"/>
        <end position="220"/>
    </location>
</feature>
<dbReference type="PROSITE" id="PS51671">
    <property type="entry name" value="ACT"/>
    <property type="match status" value="1"/>
</dbReference>
<dbReference type="GO" id="GO:0006094">
    <property type="term" value="P:gluconeogenesis"/>
    <property type="evidence" value="ECO:0007669"/>
    <property type="project" value="UniProtKB-UniRule"/>
</dbReference>
<evidence type="ECO:0000313" key="15">
    <source>
        <dbReference type="Proteomes" id="UP000266340"/>
    </source>
</evidence>
<evidence type="ECO:0000256" key="7">
    <source>
        <dbReference type="ARBA" id="ARBA00023004"/>
    </source>
</evidence>
<dbReference type="InterPro" id="IPR045865">
    <property type="entry name" value="ACT-like_dom_sf"/>
</dbReference>
<evidence type="ECO:0000259" key="13">
    <source>
        <dbReference type="PROSITE" id="PS51671"/>
    </source>
</evidence>
<dbReference type="Gene3D" id="3.30.70.260">
    <property type="match status" value="1"/>
</dbReference>
<dbReference type="GO" id="GO:0003941">
    <property type="term" value="F:L-serine ammonia-lyase activity"/>
    <property type="evidence" value="ECO:0007669"/>
    <property type="project" value="UniProtKB-UniRule"/>
</dbReference>
<comment type="similarity">
    <text evidence="3 11 12">Belongs to the iron-sulfur dependent L-serine dehydratase family.</text>
</comment>
<accession>A0A398CH87</accession>
<keyword evidence="8 11" id="KW-0411">Iron-sulfur</keyword>
<dbReference type="InterPro" id="IPR005131">
    <property type="entry name" value="Ser_deHydtase_bsu"/>
</dbReference>
<dbReference type="UniPathway" id="UPA00138"/>
<protein>
    <recommendedName>
        <fullName evidence="11">L-serine deaminase</fullName>
    </recommendedName>
</protein>
<dbReference type="EMBL" id="QXJM01000056">
    <property type="protein sequence ID" value="RIE00459.1"/>
    <property type="molecule type" value="Genomic_DNA"/>
</dbReference>
<dbReference type="NCBIfam" id="TIGR00719">
    <property type="entry name" value="sda_beta"/>
    <property type="match status" value="1"/>
</dbReference>
<dbReference type="SUPFAM" id="SSF143548">
    <property type="entry name" value="Serine metabolism enzymes domain"/>
    <property type="match status" value="1"/>
</dbReference>
<dbReference type="GO" id="GO:0051539">
    <property type="term" value="F:4 iron, 4 sulfur cluster binding"/>
    <property type="evidence" value="ECO:0007669"/>
    <property type="project" value="UniProtKB-UniRule"/>
</dbReference>
<keyword evidence="6 11" id="KW-0479">Metal-binding</keyword>
<evidence type="ECO:0000256" key="9">
    <source>
        <dbReference type="ARBA" id="ARBA00023239"/>
    </source>
</evidence>
<dbReference type="SUPFAM" id="SSF55021">
    <property type="entry name" value="ACT-like"/>
    <property type="match status" value="1"/>
</dbReference>
<dbReference type="Gene3D" id="3.30.1330.90">
    <property type="entry name" value="D-3-phosphoglycerate dehydrogenase, domain 3"/>
    <property type="match status" value="1"/>
</dbReference>
<keyword evidence="5 11" id="KW-0004">4Fe-4S</keyword>
<dbReference type="InterPro" id="IPR002912">
    <property type="entry name" value="ACT_dom"/>
</dbReference>
<dbReference type="GO" id="GO:0046872">
    <property type="term" value="F:metal ion binding"/>
    <property type="evidence" value="ECO:0007669"/>
    <property type="project" value="UniProtKB-UniRule"/>
</dbReference>
<keyword evidence="9 11" id="KW-0456">Lyase</keyword>
<dbReference type="RefSeq" id="WP_119152573.1">
    <property type="nucleotide sequence ID" value="NZ_JBHSOV010000044.1"/>
</dbReference>
<dbReference type="Proteomes" id="UP000266340">
    <property type="component" value="Unassembled WGS sequence"/>
</dbReference>
<dbReference type="OrthoDB" id="9813137at2"/>
<sequence length="225" mass="23912">MRFKDVFSIIGPAMIGPSSSHTAGAARIGFAVRQLLGEQPLTARIELFGSFADTYAGHGTDFALVGGLLGLAPDDPGLPESMAEAARLGMAIDLLPSKGVPMHPNTARISARTARSEVVATAASIGGGNIEIQEIDGFEVKMSCAYPTIVLVHLDRQGIVASISAVLTRHSLNIANMQVKRSGRFGETLTVLELDDNWNDGLLAELTAVPDMRSVRTISLEMKRK</sequence>
<dbReference type="InterPro" id="IPR029009">
    <property type="entry name" value="ASB_dom_sf"/>
</dbReference>
<dbReference type="PANTHER" id="PTHR30182:SF12">
    <property type="entry name" value="L-SERINE DEHYDRATASE, BETA CHAIN-RELATED"/>
    <property type="match status" value="1"/>
</dbReference>
<dbReference type="AlphaFoldDB" id="A0A398CH87"/>
<reference evidence="14 15" key="1">
    <citation type="submission" date="2018-09" db="EMBL/GenBank/DDBJ databases">
        <title>Cohnella cavernae sp. nov., isolated from a karst cave.</title>
        <authorList>
            <person name="Zhu H."/>
        </authorList>
    </citation>
    <scope>NUCLEOTIDE SEQUENCE [LARGE SCALE GENOMIC DNA]</scope>
    <source>
        <strain evidence="14 15">K2E09-144</strain>
    </source>
</reference>
<comment type="cofactor">
    <cofactor evidence="1 12">
        <name>[4Fe-4S] cluster</name>
        <dbReference type="ChEBI" id="CHEBI:49883"/>
    </cofactor>
</comment>
<dbReference type="InterPro" id="IPR004643">
    <property type="entry name" value="Fe-S_L-Ser_bsu"/>
</dbReference>
<keyword evidence="7 11" id="KW-0408">Iron</keyword>
<evidence type="ECO:0000256" key="11">
    <source>
        <dbReference type="PIRNR" id="PIRNR036692"/>
    </source>
</evidence>
<evidence type="ECO:0000256" key="12">
    <source>
        <dbReference type="RuleBase" id="RU366059"/>
    </source>
</evidence>
<keyword evidence="15" id="KW-1185">Reference proteome</keyword>
<proteinExistence type="inferred from homology"/>
<evidence type="ECO:0000256" key="5">
    <source>
        <dbReference type="ARBA" id="ARBA00022485"/>
    </source>
</evidence>